<dbReference type="EMBL" id="JACHJI010000006">
    <property type="protein sequence ID" value="MBB4899821.1"/>
    <property type="molecule type" value="Genomic_DNA"/>
</dbReference>
<accession>A0A7W7M1W2</accession>
<dbReference type="Proteomes" id="UP000579523">
    <property type="component" value="Unassembled WGS sequence"/>
</dbReference>
<evidence type="ECO:0000313" key="3">
    <source>
        <dbReference type="Proteomes" id="UP000579523"/>
    </source>
</evidence>
<organism evidence="2 3">
    <name type="scientific">Streptomyces griseomycini</name>
    <dbReference type="NCBI Taxonomy" id="66895"/>
    <lineage>
        <taxon>Bacteria</taxon>
        <taxon>Bacillati</taxon>
        <taxon>Actinomycetota</taxon>
        <taxon>Actinomycetes</taxon>
        <taxon>Kitasatosporales</taxon>
        <taxon>Streptomycetaceae</taxon>
        <taxon>Streptomyces</taxon>
    </lineage>
</organism>
<sequence>MDSTETARRLLGHGAASRPYAELTSGYAGHTPIYAALVAEWRARGRTVPEHHDGQWASFAASTASGRAPVLSVPFPVPVPLLRPPDEEAPDDGAPDEEAPDHDVSDGEARHDAPRAEDTHEDITSTPPPPAPR</sequence>
<keyword evidence="3" id="KW-1185">Reference proteome</keyword>
<comment type="caution">
    <text evidence="2">The sequence shown here is derived from an EMBL/GenBank/DDBJ whole genome shotgun (WGS) entry which is preliminary data.</text>
</comment>
<dbReference type="AlphaFoldDB" id="A0A7W7M1W2"/>
<evidence type="ECO:0000313" key="2">
    <source>
        <dbReference type="EMBL" id="MBB4899821.1"/>
    </source>
</evidence>
<proteinExistence type="predicted"/>
<reference evidence="2 3" key="1">
    <citation type="submission" date="2020-08" db="EMBL/GenBank/DDBJ databases">
        <title>Genomic Encyclopedia of Type Strains, Phase III (KMG-III): the genomes of soil and plant-associated and newly described type strains.</title>
        <authorList>
            <person name="Whitman W."/>
        </authorList>
    </citation>
    <scope>NUCLEOTIDE SEQUENCE [LARGE SCALE GENOMIC DNA]</scope>
    <source>
        <strain evidence="2 3">CECT 3273</strain>
    </source>
</reference>
<feature type="compositionally biased region" description="Acidic residues" evidence="1">
    <location>
        <begin position="87"/>
        <end position="100"/>
    </location>
</feature>
<name>A0A7W7M1W2_9ACTN</name>
<evidence type="ECO:0000256" key="1">
    <source>
        <dbReference type="SAM" id="MobiDB-lite"/>
    </source>
</evidence>
<dbReference type="RefSeq" id="WP_229889741.1">
    <property type="nucleotide sequence ID" value="NZ_BMTK01000002.1"/>
</dbReference>
<protein>
    <submittedName>
        <fullName evidence="2">Uncharacterized protein</fullName>
    </submittedName>
</protein>
<gene>
    <name evidence="2" type="ORF">FHS37_003882</name>
</gene>
<feature type="region of interest" description="Disordered" evidence="1">
    <location>
        <begin position="59"/>
        <end position="133"/>
    </location>
</feature>
<feature type="compositionally biased region" description="Basic and acidic residues" evidence="1">
    <location>
        <begin position="101"/>
        <end position="123"/>
    </location>
</feature>